<gene>
    <name evidence="1" type="ORF">DXG03_005094</name>
</gene>
<protein>
    <submittedName>
        <fullName evidence="1">Uncharacterized protein</fullName>
    </submittedName>
</protein>
<reference evidence="1" key="2">
    <citation type="submission" date="2021-10" db="EMBL/GenBank/DDBJ databases">
        <title>Phylogenomics reveals ancestral predisposition of the termite-cultivated fungus Termitomyces towards a domesticated lifestyle.</title>
        <authorList>
            <person name="Auxier B."/>
            <person name="Grum-Grzhimaylo A."/>
            <person name="Cardenas M.E."/>
            <person name="Lodge J.D."/>
            <person name="Laessoe T."/>
            <person name="Pedersen O."/>
            <person name="Smith M.E."/>
            <person name="Kuyper T.W."/>
            <person name="Franco-Molano E.A."/>
            <person name="Baroni T.J."/>
            <person name="Aanen D.K."/>
        </authorList>
    </citation>
    <scope>NUCLEOTIDE SEQUENCE</scope>
    <source>
        <strain evidence="1">AP01</strain>
        <tissue evidence="1">Mycelium</tissue>
    </source>
</reference>
<comment type="caution">
    <text evidence="1">The sequence shown here is derived from an EMBL/GenBank/DDBJ whole genome shotgun (WGS) entry which is preliminary data.</text>
</comment>
<dbReference type="EMBL" id="JABCKV010003016">
    <property type="protein sequence ID" value="KAG5636166.1"/>
    <property type="molecule type" value="Genomic_DNA"/>
</dbReference>
<feature type="non-terminal residue" evidence="1">
    <location>
        <position position="58"/>
    </location>
</feature>
<reference evidence="1" key="1">
    <citation type="submission" date="2020-07" db="EMBL/GenBank/DDBJ databases">
        <authorList>
            <person name="Nieuwenhuis M."/>
            <person name="Van De Peppel L.J.J."/>
        </authorList>
    </citation>
    <scope>NUCLEOTIDE SEQUENCE</scope>
    <source>
        <strain evidence="1">AP01</strain>
        <tissue evidence="1">Mycelium</tissue>
    </source>
</reference>
<dbReference type="AlphaFoldDB" id="A0A9P7K5U4"/>
<proteinExistence type="predicted"/>
<keyword evidence="2" id="KW-1185">Reference proteome</keyword>
<evidence type="ECO:0000313" key="2">
    <source>
        <dbReference type="Proteomes" id="UP000775547"/>
    </source>
</evidence>
<evidence type="ECO:0000313" key="1">
    <source>
        <dbReference type="EMBL" id="KAG5636166.1"/>
    </source>
</evidence>
<dbReference type="Proteomes" id="UP000775547">
    <property type="component" value="Unassembled WGS sequence"/>
</dbReference>
<organism evidence="1 2">
    <name type="scientific">Asterophora parasitica</name>
    <dbReference type="NCBI Taxonomy" id="117018"/>
    <lineage>
        <taxon>Eukaryota</taxon>
        <taxon>Fungi</taxon>
        <taxon>Dikarya</taxon>
        <taxon>Basidiomycota</taxon>
        <taxon>Agaricomycotina</taxon>
        <taxon>Agaricomycetes</taxon>
        <taxon>Agaricomycetidae</taxon>
        <taxon>Agaricales</taxon>
        <taxon>Tricholomatineae</taxon>
        <taxon>Lyophyllaceae</taxon>
        <taxon>Asterophora</taxon>
    </lineage>
</organism>
<accession>A0A9P7K5U4</accession>
<name>A0A9P7K5U4_9AGAR</name>
<sequence>MSATTPAAVALYEIFYGTKRLNDAELENHIEQEDDSRLKDVDGNEVRLRPSLYVEAFE</sequence>